<dbReference type="OrthoDB" id="153025at2"/>
<comment type="caution">
    <text evidence="2">The sequence shown here is derived from an EMBL/GenBank/DDBJ whole genome shotgun (WGS) entry which is preliminary data.</text>
</comment>
<evidence type="ECO:0000259" key="1">
    <source>
        <dbReference type="Pfam" id="PF00535"/>
    </source>
</evidence>
<reference evidence="2 3" key="1">
    <citation type="submission" date="2018-05" db="EMBL/GenBank/DDBJ databases">
        <title>Genetic diversity of glacier-inhabiting Cryobacterium bacteria in China and description of Cryobacterium mengkeensis sp. nov. and Arthrobacter glacialis sp. nov.</title>
        <authorList>
            <person name="Liu Q."/>
            <person name="Xin Y.-H."/>
        </authorList>
    </citation>
    <scope>NUCLEOTIDE SEQUENCE [LARGE SCALE GENOMIC DNA]</scope>
    <source>
        <strain evidence="2 3">GP3</strain>
    </source>
</reference>
<organism evidence="2 3">
    <name type="scientific">Arthrobacter psychrochitiniphilus</name>
    <dbReference type="NCBI Taxonomy" id="291045"/>
    <lineage>
        <taxon>Bacteria</taxon>
        <taxon>Bacillati</taxon>
        <taxon>Actinomycetota</taxon>
        <taxon>Actinomycetes</taxon>
        <taxon>Micrococcales</taxon>
        <taxon>Micrococcaceae</taxon>
        <taxon>Arthrobacter</taxon>
    </lineage>
</organism>
<dbReference type="EMBL" id="QHLZ01000001">
    <property type="protein sequence ID" value="PXA69294.1"/>
    <property type="molecule type" value="Genomic_DNA"/>
</dbReference>
<dbReference type="PANTHER" id="PTHR43685:SF2">
    <property type="entry name" value="GLYCOSYLTRANSFERASE 2-LIKE DOMAIN-CONTAINING PROTEIN"/>
    <property type="match status" value="1"/>
</dbReference>
<sequence length="327" mass="36312">MKPFTLSSKPISVQNPSKSDKIVSVIIPTIGRNELSRAILSARNQKTVYQIEIIVVIDLAQSQITSETLNVLSDADVVVCTGGNSRGGGARNIGMSYANGDWLAYLDDDDYWTEDKIEKQMDLATEILKKGLLPVIGCRVNLHYPKSKTFTEHTPVSLIQAGQPIWEYLFHKRRPGAGRSSFATSTMLLPMELARSIEWDTELKRHQDWDYLLRLSALDGVFFQQIEDSVVVYDVGSQGSISSSSDWKSSLDWAQAALVETSPKTLAEFLSAQTLRYAFQARSLTGFISTCLALIRNRRLPSLQSSLIGFSGIIGRGTLERIMSVLK</sequence>
<dbReference type="RefSeq" id="WP_110104581.1">
    <property type="nucleotide sequence ID" value="NZ_JACBZZ010000001.1"/>
</dbReference>
<evidence type="ECO:0000313" key="3">
    <source>
        <dbReference type="Proteomes" id="UP000246303"/>
    </source>
</evidence>
<keyword evidence="3" id="KW-1185">Reference proteome</keyword>
<dbReference type="InterPro" id="IPR001173">
    <property type="entry name" value="Glyco_trans_2-like"/>
</dbReference>
<dbReference type="Proteomes" id="UP000246303">
    <property type="component" value="Unassembled WGS sequence"/>
</dbReference>
<proteinExistence type="predicted"/>
<gene>
    <name evidence="2" type="ORF">CVS29_01620</name>
</gene>
<dbReference type="Gene3D" id="3.90.550.10">
    <property type="entry name" value="Spore Coat Polysaccharide Biosynthesis Protein SpsA, Chain A"/>
    <property type="match status" value="1"/>
</dbReference>
<dbReference type="PANTHER" id="PTHR43685">
    <property type="entry name" value="GLYCOSYLTRANSFERASE"/>
    <property type="match status" value="1"/>
</dbReference>
<dbReference type="CDD" id="cd00761">
    <property type="entry name" value="Glyco_tranf_GTA_type"/>
    <property type="match status" value="1"/>
</dbReference>
<accession>A0A2V3E239</accession>
<dbReference type="InterPro" id="IPR050834">
    <property type="entry name" value="Glycosyltransf_2"/>
</dbReference>
<name>A0A2V3E239_9MICC</name>
<dbReference type="InterPro" id="IPR029044">
    <property type="entry name" value="Nucleotide-diphossugar_trans"/>
</dbReference>
<dbReference type="SUPFAM" id="SSF53448">
    <property type="entry name" value="Nucleotide-diphospho-sugar transferases"/>
    <property type="match status" value="1"/>
</dbReference>
<protein>
    <recommendedName>
        <fullName evidence="1">Glycosyltransferase 2-like domain-containing protein</fullName>
    </recommendedName>
</protein>
<dbReference type="AlphaFoldDB" id="A0A2V3E239"/>
<evidence type="ECO:0000313" key="2">
    <source>
        <dbReference type="EMBL" id="PXA69294.1"/>
    </source>
</evidence>
<dbReference type="Pfam" id="PF00535">
    <property type="entry name" value="Glycos_transf_2"/>
    <property type="match status" value="1"/>
</dbReference>
<feature type="domain" description="Glycosyltransferase 2-like" evidence="1">
    <location>
        <begin position="24"/>
        <end position="128"/>
    </location>
</feature>